<reference evidence="3 4" key="1">
    <citation type="submission" date="2023-08" db="EMBL/GenBank/DDBJ databases">
        <title>Genome sequence of Thermaerobacter compostii strain Ins1, a spore-forming filamentous bacterium isolated from a deep geothermal reservoir.</title>
        <authorList>
            <person name="Bregnard D."/>
            <person name="Gonzalez D."/>
            <person name="Junier P."/>
        </authorList>
    </citation>
    <scope>NUCLEOTIDE SEQUENCE [LARGE SCALE GENOMIC DNA]</scope>
    <source>
        <strain evidence="3 4">Ins1</strain>
    </source>
</reference>
<name>A0ABZ0QKL3_9FIRM</name>
<evidence type="ECO:0000313" key="3">
    <source>
        <dbReference type="EMBL" id="WPD18040.1"/>
    </source>
</evidence>
<protein>
    <submittedName>
        <fullName evidence="3">CcmD family protein</fullName>
    </submittedName>
</protein>
<feature type="transmembrane region" description="Helical" evidence="2">
    <location>
        <begin position="12"/>
        <end position="31"/>
    </location>
</feature>
<organism evidence="3 4">
    <name type="scientific">Thermaerobacter composti</name>
    <dbReference type="NCBI Taxonomy" id="554949"/>
    <lineage>
        <taxon>Bacteria</taxon>
        <taxon>Bacillati</taxon>
        <taxon>Bacillota</taxon>
        <taxon>Clostridia</taxon>
        <taxon>Eubacteriales</taxon>
        <taxon>Clostridiales Family XVII. Incertae Sedis</taxon>
        <taxon>Thermaerobacter</taxon>
    </lineage>
</organism>
<keyword evidence="2" id="KW-0812">Transmembrane</keyword>
<sequence length="64" mass="7094">MPPITPELDQRLLIYLFWAYTAALALLFAYVGRLMRKVGELERELGRQRAAGRGPGPRPPGVGS</sequence>
<evidence type="ECO:0000313" key="4">
    <source>
        <dbReference type="Proteomes" id="UP001304683"/>
    </source>
</evidence>
<evidence type="ECO:0000256" key="1">
    <source>
        <dbReference type="SAM" id="MobiDB-lite"/>
    </source>
</evidence>
<dbReference type="EMBL" id="CP132508">
    <property type="protein sequence ID" value="WPD18040.1"/>
    <property type="molecule type" value="Genomic_DNA"/>
</dbReference>
<evidence type="ECO:0000256" key="2">
    <source>
        <dbReference type="SAM" id="Phobius"/>
    </source>
</evidence>
<dbReference type="RefSeq" id="WP_135225529.1">
    <property type="nucleotide sequence ID" value="NZ_CP132508.1"/>
</dbReference>
<keyword evidence="2" id="KW-1133">Transmembrane helix</keyword>
<dbReference type="Proteomes" id="UP001304683">
    <property type="component" value="Chromosome"/>
</dbReference>
<keyword evidence="4" id="KW-1185">Reference proteome</keyword>
<keyword evidence="2" id="KW-0472">Membrane</keyword>
<gene>
    <name evidence="3" type="ORF">Q5761_06495</name>
</gene>
<accession>A0ABZ0QKL3</accession>
<proteinExistence type="predicted"/>
<feature type="region of interest" description="Disordered" evidence="1">
    <location>
        <begin position="45"/>
        <end position="64"/>
    </location>
</feature>